<evidence type="ECO:0000256" key="12">
    <source>
        <dbReference type="ARBA" id="ARBA00037975"/>
    </source>
</evidence>
<dbReference type="Pfam" id="PF01292">
    <property type="entry name" value="Ni_hydr_CYTB"/>
    <property type="match status" value="1"/>
</dbReference>
<name>A0A6L7G4J5_9RHOB</name>
<evidence type="ECO:0000256" key="7">
    <source>
        <dbReference type="ARBA" id="ARBA00022723"/>
    </source>
</evidence>
<dbReference type="GO" id="GO:0022904">
    <property type="term" value="P:respiratory electron transport chain"/>
    <property type="evidence" value="ECO:0007669"/>
    <property type="project" value="InterPro"/>
</dbReference>
<proteinExistence type="inferred from homology"/>
<keyword evidence="11 13" id="KW-0472">Membrane</keyword>
<keyword evidence="4" id="KW-1003">Cell membrane</keyword>
<evidence type="ECO:0000256" key="1">
    <source>
        <dbReference type="ARBA" id="ARBA00001970"/>
    </source>
</evidence>
<dbReference type="AlphaFoldDB" id="A0A6L7G4J5"/>
<dbReference type="PANTHER" id="PTHR30529">
    <property type="entry name" value="CYTOCHROME B561"/>
    <property type="match status" value="1"/>
</dbReference>
<sequence>MTATADATGYGPLQIVLHWATAALVLFNYLYSEGMGRALHLRLEGRPATDPGLDPQIHVAVGIAVLLAVVARLGLRYASGAPDAAGQGRAQQIAEWAHRSLYLLLLLVPIAGLVAWFVGIEPAGDAHALFANALMILAGLHALAALGHHFVLRDGVLRRMFVPR</sequence>
<comment type="similarity">
    <text evidence="12">Belongs to the cytochrome b561 family.</text>
</comment>
<dbReference type="GO" id="GO:0020037">
    <property type="term" value="F:heme binding"/>
    <property type="evidence" value="ECO:0007669"/>
    <property type="project" value="TreeGrafter"/>
</dbReference>
<keyword evidence="6 13" id="KW-0812">Transmembrane</keyword>
<dbReference type="GO" id="GO:0005886">
    <property type="term" value="C:plasma membrane"/>
    <property type="evidence" value="ECO:0007669"/>
    <property type="project" value="UniProtKB-SubCell"/>
</dbReference>
<feature type="transmembrane region" description="Helical" evidence="13">
    <location>
        <begin position="96"/>
        <end position="118"/>
    </location>
</feature>
<dbReference type="InterPro" id="IPR016174">
    <property type="entry name" value="Di-haem_cyt_TM"/>
</dbReference>
<evidence type="ECO:0000256" key="5">
    <source>
        <dbReference type="ARBA" id="ARBA00022617"/>
    </source>
</evidence>
<keyword evidence="8" id="KW-0249">Electron transport</keyword>
<keyword evidence="9 13" id="KW-1133">Transmembrane helix</keyword>
<evidence type="ECO:0000256" key="2">
    <source>
        <dbReference type="ARBA" id="ARBA00004651"/>
    </source>
</evidence>
<evidence type="ECO:0000256" key="13">
    <source>
        <dbReference type="SAM" id="Phobius"/>
    </source>
</evidence>
<evidence type="ECO:0000256" key="4">
    <source>
        <dbReference type="ARBA" id="ARBA00022475"/>
    </source>
</evidence>
<dbReference type="GO" id="GO:0009055">
    <property type="term" value="F:electron transfer activity"/>
    <property type="evidence" value="ECO:0007669"/>
    <property type="project" value="InterPro"/>
</dbReference>
<keyword evidence="10" id="KW-0408">Iron</keyword>
<dbReference type="RefSeq" id="WP_160893024.1">
    <property type="nucleotide sequence ID" value="NZ_WUMU01000005.1"/>
</dbReference>
<reference evidence="15 16" key="1">
    <citation type="submission" date="2019-12" db="EMBL/GenBank/DDBJ databases">
        <authorList>
            <person name="Li M."/>
        </authorList>
    </citation>
    <scope>NUCLEOTIDE SEQUENCE [LARGE SCALE GENOMIC DNA]</scope>
    <source>
        <strain evidence="15 16">GBMRC 2024</strain>
    </source>
</reference>
<feature type="domain" description="Cytochrome b561 bacterial/Ni-hydrogenase" evidence="14">
    <location>
        <begin position="10"/>
        <end position="161"/>
    </location>
</feature>
<dbReference type="InterPro" id="IPR011577">
    <property type="entry name" value="Cyt_b561_bac/Ni-Hgenase"/>
</dbReference>
<dbReference type="Proteomes" id="UP000477911">
    <property type="component" value="Unassembled WGS sequence"/>
</dbReference>
<evidence type="ECO:0000256" key="11">
    <source>
        <dbReference type="ARBA" id="ARBA00023136"/>
    </source>
</evidence>
<evidence type="ECO:0000259" key="14">
    <source>
        <dbReference type="Pfam" id="PF01292"/>
    </source>
</evidence>
<accession>A0A6L7G4J5</accession>
<keyword evidence="3" id="KW-0813">Transport</keyword>
<evidence type="ECO:0000256" key="10">
    <source>
        <dbReference type="ARBA" id="ARBA00023004"/>
    </source>
</evidence>
<evidence type="ECO:0000256" key="8">
    <source>
        <dbReference type="ARBA" id="ARBA00022982"/>
    </source>
</evidence>
<feature type="transmembrane region" description="Helical" evidence="13">
    <location>
        <begin position="130"/>
        <end position="152"/>
    </location>
</feature>
<evidence type="ECO:0000313" key="15">
    <source>
        <dbReference type="EMBL" id="MXN17563.1"/>
    </source>
</evidence>
<dbReference type="SUPFAM" id="SSF81342">
    <property type="entry name" value="Transmembrane di-heme cytochromes"/>
    <property type="match status" value="1"/>
</dbReference>
<dbReference type="InterPro" id="IPR052168">
    <property type="entry name" value="Cytochrome_b561_oxidase"/>
</dbReference>
<organism evidence="15 16">
    <name type="scientific">Pseudooceanicola albus</name>
    <dbReference type="NCBI Taxonomy" id="2692189"/>
    <lineage>
        <taxon>Bacteria</taxon>
        <taxon>Pseudomonadati</taxon>
        <taxon>Pseudomonadota</taxon>
        <taxon>Alphaproteobacteria</taxon>
        <taxon>Rhodobacterales</taxon>
        <taxon>Paracoccaceae</taxon>
        <taxon>Pseudooceanicola</taxon>
    </lineage>
</organism>
<keyword evidence="5" id="KW-0349">Heme</keyword>
<dbReference type="EMBL" id="WUMU01000005">
    <property type="protein sequence ID" value="MXN17563.1"/>
    <property type="molecule type" value="Genomic_DNA"/>
</dbReference>
<keyword evidence="16" id="KW-1185">Reference proteome</keyword>
<comment type="caution">
    <text evidence="15">The sequence shown here is derived from an EMBL/GenBank/DDBJ whole genome shotgun (WGS) entry which is preliminary data.</text>
</comment>
<feature type="transmembrane region" description="Helical" evidence="13">
    <location>
        <begin position="12"/>
        <end position="31"/>
    </location>
</feature>
<evidence type="ECO:0000256" key="6">
    <source>
        <dbReference type="ARBA" id="ARBA00022692"/>
    </source>
</evidence>
<evidence type="ECO:0000313" key="16">
    <source>
        <dbReference type="Proteomes" id="UP000477911"/>
    </source>
</evidence>
<dbReference type="PANTHER" id="PTHR30529:SF7">
    <property type="entry name" value="CYTOCHROME B561 BACTERIAL_NI-HYDROGENASE DOMAIN-CONTAINING PROTEIN"/>
    <property type="match status" value="1"/>
</dbReference>
<protein>
    <submittedName>
        <fullName evidence="15">Cytochrome B562</fullName>
    </submittedName>
</protein>
<dbReference type="GO" id="GO:0046872">
    <property type="term" value="F:metal ion binding"/>
    <property type="evidence" value="ECO:0007669"/>
    <property type="project" value="UniProtKB-KW"/>
</dbReference>
<comment type="subcellular location">
    <subcellularLocation>
        <location evidence="2">Cell membrane</location>
        <topology evidence="2">Multi-pass membrane protein</topology>
    </subcellularLocation>
</comment>
<evidence type="ECO:0000256" key="9">
    <source>
        <dbReference type="ARBA" id="ARBA00022989"/>
    </source>
</evidence>
<keyword evidence="7" id="KW-0479">Metal-binding</keyword>
<evidence type="ECO:0000256" key="3">
    <source>
        <dbReference type="ARBA" id="ARBA00022448"/>
    </source>
</evidence>
<gene>
    <name evidence="15" type="ORF">GR170_06945</name>
</gene>
<comment type="cofactor">
    <cofactor evidence="1">
        <name>heme b</name>
        <dbReference type="ChEBI" id="CHEBI:60344"/>
    </cofactor>
</comment>